<organism evidence="1 2">
    <name type="scientific">Clostridium grantii DSM 8605</name>
    <dbReference type="NCBI Taxonomy" id="1121316"/>
    <lineage>
        <taxon>Bacteria</taxon>
        <taxon>Bacillati</taxon>
        <taxon>Bacillota</taxon>
        <taxon>Clostridia</taxon>
        <taxon>Eubacteriales</taxon>
        <taxon>Clostridiaceae</taxon>
        <taxon>Clostridium</taxon>
    </lineage>
</organism>
<evidence type="ECO:0000313" key="1">
    <source>
        <dbReference type="EMBL" id="SHH25294.1"/>
    </source>
</evidence>
<proteinExistence type="predicted"/>
<dbReference type="EMBL" id="FQXM01000003">
    <property type="protein sequence ID" value="SHH25294.1"/>
    <property type="molecule type" value="Genomic_DNA"/>
</dbReference>
<gene>
    <name evidence="1" type="ORF">SAMN02745207_00515</name>
</gene>
<keyword evidence="2" id="KW-1185">Reference proteome</keyword>
<evidence type="ECO:0008006" key="3">
    <source>
        <dbReference type="Google" id="ProtNLM"/>
    </source>
</evidence>
<name>A0A1M5RGB6_9CLOT</name>
<protein>
    <recommendedName>
        <fullName evidence="3">Methyltransferase domain-containing protein</fullName>
    </recommendedName>
</protein>
<dbReference type="RefSeq" id="WP_084133366.1">
    <property type="nucleotide sequence ID" value="NZ_FQXM01000003.1"/>
</dbReference>
<evidence type="ECO:0000313" key="2">
    <source>
        <dbReference type="Proteomes" id="UP000184447"/>
    </source>
</evidence>
<sequence length="167" mass="19750">MKGDIIVNMENIRFNGDVLDIGYDNWGIIYNICRTSKETMDVKYIKESKSAHNEGKDNYNTCASFLTFGRMLSKKEKSKFIQRIYEYLDKDGFLYIWDIDKKRGETIDVSIKVILPYRKIKSLQHKDFNLLKQNNLNEIKELLNSKFEILYEKDSNGMFYIKAQKKG</sequence>
<dbReference type="OrthoDB" id="1929483at2"/>
<dbReference type="STRING" id="1121316.SAMN02745207_00515"/>
<reference evidence="1 2" key="1">
    <citation type="submission" date="2016-11" db="EMBL/GenBank/DDBJ databases">
        <authorList>
            <person name="Jaros S."/>
            <person name="Januszkiewicz K."/>
            <person name="Wedrychowicz H."/>
        </authorList>
    </citation>
    <scope>NUCLEOTIDE SEQUENCE [LARGE SCALE GENOMIC DNA]</scope>
    <source>
        <strain evidence="1 2">DSM 8605</strain>
    </source>
</reference>
<dbReference type="AlphaFoldDB" id="A0A1M5RGB6"/>
<dbReference type="SUPFAM" id="SSF53335">
    <property type="entry name" value="S-adenosyl-L-methionine-dependent methyltransferases"/>
    <property type="match status" value="1"/>
</dbReference>
<dbReference type="Proteomes" id="UP000184447">
    <property type="component" value="Unassembled WGS sequence"/>
</dbReference>
<dbReference type="InterPro" id="IPR029063">
    <property type="entry name" value="SAM-dependent_MTases_sf"/>
</dbReference>
<accession>A0A1M5RGB6</accession>